<dbReference type="Gene3D" id="1.10.287.1120">
    <property type="entry name" value="Bipartite methylase S protein"/>
    <property type="match status" value="1"/>
</dbReference>
<reference evidence="6" key="1">
    <citation type="submission" date="2019-08" db="EMBL/GenBank/DDBJ databases">
        <authorList>
            <person name="Zheng X."/>
        </authorList>
    </citation>
    <scope>NUCLEOTIDE SEQUENCE [LARGE SCALE GENOMIC DNA]</scope>
    <source>
        <strain evidence="6">FJAT-25496</strain>
    </source>
</reference>
<keyword evidence="3" id="KW-0238">DNA-binding</keyword>
<keyword evidence="5" id="KW-0540">Nuclease</keyword>
<evidence type="ECO:0000313" key="5">
    <source>
        <dbReference type="EMBL" id="QED46001.1"/>
    </source>
</evidence>
<dbReference type="OrthoDB" id="9795776at2"/>
<name>A0A5B8YZP2_CYTDA</name>
<evidence type="ECO:0000256" key="1">
    <source>
        <dbReference type="ARBA" id="ARBA00010923"/>
    </source>
</evidence>
<dbReference type="Gene3D" id="3.90.220.20">
    <property type="entry name" value="DNA methylase specificity domains"/>
    <property type="match status" value="2"/>
</dbReference>
<dbReference type="CDD" id="cd17289">
    <property type="entry name" value="RMtype1_S_BamJRS5ORF1993P-TRD1-CR1_like"/>
    <property type="match status" value="1"/>
</dbReference>
<evidence type="ECO:0000256" key="3">
    <source>
        <dbReference type="ARBA" id="ARBA00023125"/>
    </source>
</evidence>
<evidence type="ECO:0000313" key="6">
    <source>
        <dbReference type="Proteomes" id="UP000321555"/>
    </source>
</evidence>
<dbReference type="PANTHER" id="PTHR30408">
    <property type="entry name" value="TYPE-1 RESTRICTION ENZYME ECOKI SPECIFICITY PROTEIN"/>
    <property type="match status" value="1"/>
</dbReference>
<evidence type="ECO:0000256" key="2">
    <source>
        <dbReference type="ARBA" id="ARBA00022747"/>
    </source>
</evidence>
<comment type="similarity">
    <text evidence="1">Belongs to the type-I restriction system S methylase family.</text>
</comment>
<proteinExistence type="inferred from homology"/>
<evidence type="ECO:0000259" key="4">
    <source>
        <dbReference type="Pfam" id="PF01420"/>
    </source>
</evidence>
<keyword evidence="6" id="KW-1185">Reference proteome</keyword>
<organism evidence="5 6">
    <name type="scientific">Cytobacillus dafuensis</name>
    <name type="common">Bacillus dafuensis</name>
    <dbReference type="NCBI Taxonomy" id="1742359"/>
    <lineage>
        <taxon>Bacteria</taxon>
        <taxon>Bacillati</taxon>
        <taxon>Bacillota</taxon>
        <taxon>Bacilli</taxon>
        <taxon>Bacillales</taxon>
        <taxon>Bacillaceae</taxon>
        <taxon>Cytobacillus</taxon>
    </lineage>
</organism>
<keyword evidence="5" id="KW-0378">Hydrolase</keyword>
<dbReference type="KEGG" id="bda:FSZ17_01045"/>
<gene>
    <name evidence="5" type="ORF">FSZ17_01045</name>
</gene>
<dbReference type="InterPro" id="IPR052021">
    <property type="entry name" value="Type-I_RS_S_subunit"/>
</dbReference>
<protein>
    <submittedName>
        <fullName evidence="5">Restriction endonuclease subunit S</fullName>
    </submittedName>
</protein>
<dbReference type="RefSeq" id="WP_057776072.1">
    <property type="nucleotide sequence ID" value="NZ_CP042593.1"/>
</dbReference>
<dbReference type="Pfam" id="PF01420">
    <property type="entry name" value="Methylase_S"/>
    <property type="match status" value="2"/>
</dbReference>
<feature type="domain" description="Type I restriction modification DNA specificity" evidence="4">
    <location>
        <begin position="3"/>
        <end position="176"/>
    </location>
</feature>
<dbReference type="PANTHER" id="PTHR30408:SF12">
    <property type="entry name" value="TYPE I RESTRICTION ENZYME MJAVIII SPECIFICITY SUBUNIT"/>
    <property type="match status" value="1"/>
</dbReference>
<sequence>MSFEVYELGDLCDIRSSKRIYMKDYVEDGIPFYRSKEIIQKANQENISTELFISEQQFLSIKARYGVPIEGDILLTSVGTLGIPYLVDASDKFYFKDGNLTWFSNFDKKLNNKFLYYWFTSNVGKSEIDRITIGSTQKALTMVNLKKIMISIPPLNIQNTIVHTLESISRKLTNNLSIIRNLEEVSQTIFKRWFIDFEYPNEEGQPYKSSGAKMVDSELGEIPEGWQLGTIGDIGSIIGGGTPSKKEESYYTENGISWITPKDLSNNKSKFIYRGAIDITELGLAKGSAKLMPEGSVLFSSRAPIGYIAFAGKEVTTNQGFKSVVCDKGYSNYFIYFVLHQMLPTIEANAGGSTFKEISGQGLKSIAIVLPPVNLVREYTNVVKAFFEQIKSTEFENFNLINIRNSLLPKLLSGEIEIPDESVVV</sequence>
<dbReference type="CDD" id="cd17273">
    <property type="entry name" value="RMtype1_S_EcoJA69PI-TRD1-CR1_like"/>
    <property type="match status" value="1"/>
</dbReference>
<dbReference type="STRING" id="1742359.GCA_001439625_01019"/>
<dbReference type="REBASE" id="349356">
    <property type="entry name" value="S.Bsp25496ORF1040P"/>
</dbReference>
<dbReference type="SUPFAM" id="SSF116734">
    <property type="entry name" value="DNA methylase specificity domain"/>
    <property type="match status" value="2"/>
</dbReference>
<dbReference type="GO" id="GO:0009307">
    <property type="term" value="P:DNA restriction-modification system"/>
    <property type="evidence" value="ECO:0007669"/>
    <property type="project" value="UniProtKB-KW"/>
</dbReference>
<dbReference type="Proteomes" id="UP000321555">
    <property type="component" value="Chromosome"/>
</dbReference>
<dbReference type="EMBL" id="CP042593">
    <property type="protein sequence ID" value="QED46001.1"/>
    <property type="molecule type" value="Genomic_DNA"/>
</dbReference>
<dbReference type="InterPro" id="IPR044946">
    <property type="entry name" value="Restrct_endonuc_typeI_TRD_sf"/>
</dbReference>
<feature type="domain" description="Type I restriction modification DNA specificity" evidence="4">
    <location>
        <begin position="223"/>
        <end position="375"/>
    </location>
</feature>
<accession>A0A5B8YZP2</accession>
<dbReference type="InterPro" id="IPR000055">
    <property type="entry name" value="Restrct_endonuc_typeI_TRD"/>
</dbReference>
<keyword evidence="2" id="KW-0680">Restriction system</keyword>
<dbReference type="AlphaFoldDB" id="A0A5B8YZP2"/>
<dbReference type="GO" id="GO:0004519">
    <property type="term" value="F:endonuclease activity"/>
    <property type="evidence" value="ECO:0007669"/>
    <property type="project" value="UniProtKB-KW"/>
</dbReference>
<keyword evidence="5" id="KW-0255">Endonuclease</keyword>
<dbReference type="GO" id="GO:0003677">
    <property type="term" value="F:DNA binding"/>
    <property type="evidence" value="ECO:0007669"/>
    <property type="project" value="UniProtKB-KW"/>
</dbReference>